<gene>
    <name evidence="2" type="primary">HAGH</name>
</gene>
<feature type="non-terminal residue" evidence="2">
    <location>
        <position position="1"/>
    </location>
</feature>
<sequence length="82" mass="9373">NLLSSRRHPRSASHSGCSSRGWDERRGNYRCPAAPPAPQSWPPTSASPQRDHRVGGQRFQKSQQTPSWQSQSQEPRRKQPRK</sequence>
<evidence type="ECO:0000256" key="1">
    <source>
        <dbReference type="SAM" id="MobiDB-lite"/>
    </source>
</evidence>
<evidence type="ECO:0000313" key="2">
    <source>
        <dbReference type="EMBL" id="SBP75701.1"/>
    </source>
</evidence>
<dbReference type="GO" id="GO:0016787">
    <property type="term" value="F:hydrolase activity"/>
    <property type="evidence" value="ECO:0007669"/>
    <property type="project" value="UniProtKB-KW"/>
</dbReference>
<reference evidence="2" key="1">
    <citation type="submission" date="2016-05" db="EMBL/GenBank/DDBJ databases">
        <authorList>
            <person name="Lavstsen T."/>
            <person name="Jespersen J.S."/>
        </authorList>
    </citation>
    <scope>NUCLEOTIDE SEQUENCE</scope>
    <source>
        <tissue evidence="2">Brain</tissue>
    </source>
</reference>
<organism evidence="2">
    <name type="scientific">Nothobranchius kadleci</name>
    <name type="common">African annual killifish</name>
    <dbReference type="NCBI Taxonomy" id="1051664"/>
    <lineage>
        <taxon>Eukaryota</taxon>
        <taxon>Metazoa</taxon>
        <taxon>Chordata</taxon>
        <taxon>Craniata</taxon>
        <taxon>Vertebrata</taxon>
        <taxon>Euteleostomi</taxon>
        <taxon>Actinopterygii</taxon>
        <taxon>Neopterygii</taxon>
        <taxon>Teleostei</taxon>
        <taxon>Neoteleostei</taxon>
        <taxon>Acanthomorphata</taxon>
        <taxon>Ovalentaria</taxon>
        <taxon>Atherinomorphae</taxon>
        <taxon>Cyprinodontiformes</taxon>
        <taxon>Nothobranchiidae</taxon>
        <taxon>Nothobranchius</taxon>
    </lineage>
</organism>
<name>A0A1A8CA89_NOTKA</name>
<feature type="compositionally biased region" description="Low complexity" evidence="1">
    <location>
        <begin position="60"/>
        <end position="73"/>
    </location>
</feature>
<feature type="compositionally biased region" description="Basic residues" evidence="1">
    <location>
        <begin position="1"/>
        <end position="11"/>
    </location>
</feature>
<keyword evidence="2" id="KW-0378">Hydrolase</keyword>
<dbReference type="EMBL" id="HADZ01011760">
    <property type="protein sequence ID" value="SBP75701.1"/>
    <property type="molecule type" value="Transcribed_RNA"/>
</dbReference>
<reference evidence="2" key="2">
    <citation type="submission" date="2016-06" db="EMBL/GenBank/DDBJ databases">
        <title>The genome of a short-lived fish provides insights into sex chromosome evolution and the genetic control of aging.</title>
        <authorList>
            <person name="Reichwald K."/>
            <person name="Felder M."/>
            <person name="Petzold A."/>
            <person name="Koch P."/>
            <person name="Groth M."/>
            <person name="Platzer M."/>
        </authorList>
    </citation>
    <scope>NUCLEOTIDE SEQUENCE</scope>
    <source>
        <tissue evidence="2">Brain</tissue>
    </source>
</reference>
<protein>
    <submittedName>
        <fullName evidence="2">Hydroxyacylglutathione hydrolase</fullName>
    </submittedName>
</protein>
<accession>A0A1A8CA89</accession>
<feature type="region of interest" description="Disordered" evidence="1">
    <location>
        <begin position="1"/>
        <end position="82"/>
    </location>
</feature>
<dbReference type="AlphaFoldDB" id="A0A1A8CA89"/>
<proteinExistence type="predicted"/>